<evidence type="ECO:0000313" key="2">
    <source>
        <dbReference type="Proteomes" id="UP000828048"/>
    </source>
</evidence>
<name>A0ACB7ZP12_9ERIC</name>
<comment type="caution">
    <text evidence="1">The sequence shown here is derived from an EMBL/GenBank/DDBJ whole genome shotgun (WGS) entry which is preliminary data.</text>
</comment>
<accession>A0ACB7ZP12</accession>
<organism evidence="1 2">
    <name type="scientific">Vaccinium darrowii</name>
    <dbReference type="NCBI Taxonomy" id="229202"/>
    <lineage>
        <taxon>Eukaryota</taxon>
        <taxon>Viridiplantae</taxon>
        <taxon>Streptophyta</taxon>
        <taxon>Embryophyta</taxon>
        <taxon>Tracheophyta</taxon>
        <taxon>Spermatophyta</taxon>
        <taxon>Magnoliopsida</taxon>
        <taxon>eudicotyledons</taxon>
        <taxon>Gunneridae</taxon>
        <taxon>Pentapetalae</taxon>
        <taxon>asterids</taxon>
        <taxon>Ericales</taxon>
        <taxon>Ericaceae</taxon>
        <taxon>Vaccinioideae</taxon>
        <taxon>Vaccinieae</taxon>
        <taxon>Vaccinium</taxon>
    </lineage>
</organism>
<dbReference type="Proteomes" id="UP000828048">
    <property type="component" value="Chromosome 9"/>
</dbReference>
<dbReference type="EMBL" id="CM037159">
    <property type="protein sequence ID" value="KAH7866855.1"/>
    <property type="molecule type" value="Genomic_DNA"/>
</dbReference>
<gene>
    <name evidence="1" type="ORF">Vadar_025854</name>
</gene>
<evidence type="ECO:0000313" key="1">
    <source>
        <dbReference type="EMBL" id="KAH7866855.1"/>
    </source>
</evidence>
<keyword evidence="2" id="KW-1185">Reference proteome</keyword>
<protein>
    <submittedName>
        <fullName evidence="1">Uncharacterized protein</fullName>
    </submittedName>
</protein>
<sequence length="3373" mass="383525">MVDLVNSASKNQATEHRHKHAITEAENVPLIDLSAESNLVAETRDACKKWGFFQVVNHGVSLELRRSIESAAKEFFALSAEEKGKSPITMPVSPDPDDQELKETHNRWPEYPPNFREACQEYALEVQNLALRLLQLIFKSLGLPENHLNGFFKDQTSFIRINHYPPCPTPDLALGVGPHKDSGALTILAQDDNVRGLEVRRKADGAWIRVEPVPDAYIVNLGDIMQVWANQIYESVEHRVRVNSERERFSIVFFVAPAHYVNVEPWKELIDDQNPAKYRPFNWGKFIATRKRSNFQKLDVENIQISDFKIAAETPLKPQKQPAISGSRQLGILFLTSSFRMLRDMKFLRRRSSGKNSNTEEVENVPANPRDSLVAQISTDSTRAPLNTIQEPNPNHKAILDQDLGGRSTKIDRTPTKPKSTMPVRTPEKLGASAKNRFGWAQKNESSSFVSEARDEGRGDTTSYVGQASRGVGNGGFTNMATPRSTRAMGRPNATSSYTECNSTQSTPTKSVSKPPNPGFCPASSSRPHVNGGPRVGNYVALSKGLPISCSSSSVVNTVEVPHFDLKEDPSFWMEHNVQVLIRVRPLNSMERSMNGYQRCLKQESAQCITWNGQPETRFTFDHVACETVDQETLFRMVGLPMVENCLSGYNSCMFAYGQTGSGKTFTMLGEIEELEVKPSPHRGMTPRIFEFLFARIRAEEESRRDERLKYYCKCSFLEIYNEQICDLLDPSSTNLLLREDTQKGVYVDNLSEFEVQTVGDILKLLSQGSSNRKVAATNMNRESSRSHSVFTCVIESRWEKDAMSNLRFSRLNLVDLAGSERQKSSGAEGERLKEAANINKSLSTLGHVIMVLVDVANGKPRHVPYRDSRLTFLLQDSLGGNSKTMIIANVSPSICCAAETLNTLKFAQRAKLIQNNAVVNEDSSGDIIALQHQIRLLKEELSALKRQNVSRALSFGQNTMLDMTQEYENSSIEKPVEFDLQTDNLTGSKSKCVLQLSTKQFKSLECTLAGTLRREQMTETSIKQLEAEIEQLNRLVRQREEDTRCTKMMLKFREDKIQRMESLVGGLMPADAYLLEENSALTEEIQLLQAKVDRNPEVTRFALENIRLLEQLRRFQDFYEEGEKEMLLAEISELRDQLVCFLDGNSKQHNHPKVDMPHQEALHISPENDSLHLELNKTLSELDECRNNLSSCLEENARLRIEIDNLHASLNDLKSTAHDHNSSIEVVKESIFETPPSDDHSLNSDEEENQTKQENLSKHIEEVMNLQLEVDILRIILKEERSSHAELQARELCLIRDLETTKEDNLLIAAQCEDAKEELREAKSVIEALESQQILSINEMEDLRSNNSQYVELLSKQELEISALKEKMFYRELRDSHSFKCSESQDSSLQGKLKKMHESLEKAKRLNTRYQSDREFQESNEEDMDEVRRQVEAETAEVIVCLQDELSLLQQQVDESNSKEMETQERLLSLEAELKELEEKMKLMEQENKISKAMVEEKDKELIIMSKEWELVTSEIEQLLSDGNEALKVASDELDSVSSSFPWKRNQISEQVGRIRKVLSEKEYLIENLNQCLEDASNKRSEMEVMLRSLRGAALVITEAHEQECRDKEKEIRLLTSQLATGKSTIEELENRIKLGQVEIQEASICATVAFVIVNRFSEINSTHLEEIQHKDVSLINQTAEIYEAKKQIESLGRELAMLNQSCSELQLQLSQEQRRACAVEQKLEEIRESDILKTSEKLAELKNGVSALQYCVNGYTEKFANTNEDGATRSPVSLLIDGECEARTGSETRQEIHNVDSYAVEDLKMEIPENPHEYSSVQKSLATERIGKDESDRDATIILLKNEIESALNSLKGVQAEMAKLRCEKEKVWMSEKESKESVKSVLTLVLSLQAAVSNFDNLFGLTIESLDHKLRTVEEAVKDAGSMWCQEKELLELELGDAKAVAVQKTAEASCILAKFEEAQDTMKEADIMINELVIANETAKLETEVLKRTRVSLITEKDILMQEVQSLQTSNDQKDCHYENLDKQYASDLVEMKSLILELEGIINSQLQTTNQDFTSMASEFLCMKSQLQSSTKLMHSWIEDIWSEVFAKDCAVSVLHLCHMGILLETVTGLNAENGLLHHGLSESNSVMSELREHNFKSRRELEMCRVLKGKLLADIKSGFDRISRKEDETGELTVKLTSFEKRILDLQLQEELMLQRSNHMGSELAILTKELDVNNRNIVASLLDQEKTVKEQHEDLIVQEENFAVELSAKDFELLILASMLEEMAFQKAEMEKEKVIWSAILNNFERELILITVDAELKELISVDKEVEVSLLKKEVEEAQSERQELLSKISESNATITEMGRANEALDRDIQLLKSIALSHETCKGELVEAIEAKMRLLSQLQNLEAGYERLIEDIKTKEDALEISSSRISDLDQQNKVLQDDISKLETLSCELQNELRMKDVELGKMSCLEEENESLENELRKLKAEFCSVAGDLERKKSEVESYISHTDAVDKENRRLVDEISSLESQISHLKTDLDRVRPELSELQLSQSVARDELCSKAQDLQIHVDRVHTLKQEIVSLRNELQSQGKNNIKFLSLCYDSVANVEKFGSRIQDLLTDGSATFDKMGKRMSEEGDMTSRFVEELECLENLAKELMSENFSLQTELSRKDDVQKGLLFDLSMLQESKSNTKDQKDEIEELMASIEALKDENAVKLRELDEAVSNAQILEAQLQEKTGIVCTLQLDISKMHETVESLSGKNLELTANMENALEAKRSIEEELTETRNVNKTLEAELVEMGTALGEMDYTIESLKGNLDAVTMEKDDLHAEVLILNKNLEMAHALAEENDALAVEAREIAESRKLYAEEKEEEVKLLERSVEELECTVNVLESEVHILKGEAERQRLAREELEMELDAVKLQMNDVKRGDTDIRRNLDEKEKNLKEAFQRMQILEREIATRDAEIAQCKVHITELNLHAEAQASEYKQKFKALEAMAEQVKPEGPPTHAANSPSRKLEKNASKSRGSGSPFKCIGLGLAQQIKSERDEELSAGRARIEELEALAASRQKEIFMLNTKLASTESMTHDVIRDLLGIKLDMTKYTSLLENEQVQKITEKVRLHNFEAQVKDPEAMNLKQLLNEFIEERKVWLEEIDRKQAEMVAAQVALEKLHQRDRIITAENEMFKMENANHKKKVMEMEAEMKKLSGQQNLQQRIHHHAKIKEENNFLKSQNDDLSIKLRRTEAILTRIKEELAKFRASSGRSPFINFDEEQRLSNMLKETEEERLQLAQKLVGLCTSILKAAGIKNPACDVSLSVAEEALEQLKNRVTSLERELQDVKFKHRITSERVRLSELVPQTSPYSSRRDENRQTPNRASQTPFLSSLDR</sequence>
<proteinExistence type="predicted"/>
<reference evidence="1 2" key="1">
    <citation type="journal article" date="2021" name="Hortic Res">
        <title>High-quality reference genome and annotation aids understanding of berry development for evergreen blueberry (Vaccinium darrowii).</title>
        <authorList>
            <person name="Yu J."/>
            <person name="Hulse-Kemp A.M."/>
            <person name="Babiker E."/>
            <person name="Staton M."/>
        </authorList>
    </citation>
    <scope>NUCLEOTIDE SEQUENCE [LARGE SCALE GENOMIC DNA]</scope>
    <source>
        <strain evidence="2">cv. NJ 8807/NJ 8810</strain>
        <tissue evidence="1">Young leaf</tissue>
    </source>
</reference>